<evidence type="ECO:0000313" key="2">
    <source>
        <dbReference type="Proteomes" id="UP001595848"/>
    </source>
</evidence>
<dbReference type="Proteomes" id="UP001595848">
    <property type="component" value="Unassembled WGS sequence"/>
</dbReference>
<accession>A0ABV8NXQ0</accession>
<gene>
    <name evidence="1" type="ORF">ACFOY1_06880</name>
</gene>
<keyword evidence="2" id="KW-1185">Reference proteome</keyword>
<evidence type="ECO:0000313" key="1">
    <source>
        <dbReference type="EMBL" id="MFC4200671.1"/>
    </source>
</evidence>
<comment type="caution">
    <text evidence="1">The sequence shown here is derived from an EMBL/GenBank/DDBJ whole genome shotgun (WGS) entry which is preliminary data.</text>
</comment>
<name>A0ABV8NXQ0_9BURK</name>
<sequence>MITKPENIIEGIQRQCDRVREILPLYDEIPTGVFAATMMRNSIKAAEAAIASGDVLAMIAAYKDLEGYEA</sequence>
<proteinExistence type="predicted"/>
<reference evidence="2" key="1">
    <citation type="journal article" date="2019" name="Int. J. Syst. Evol. Microbiol.">
        <title>The Global Catalogue of Microorganisms (GCM) 10K type strain sequencing project: providing services to taxonomists for standard genome sequencing and annotation.</title>
        <authorList>
            <consortium name="The Broad Institute Genomics Platform"/>
            <consortium name="The Broad Institute Genome Sequencing Center for Infectious Disease"/>
            <person name="Wu L."/>
            <person name="Ma J."/>
        </authorList>
    </citation>
    <scope>NUCLEOTIDE SEQUENCE [LARGE SCALE GENOMIC DNA]</scope>
    <source>
        <strain evidence="2">LMG 24813</strain>
    </source>
</reference>
<dbReference type="EMBL" id="JBHSBV010000002">
    <property type="protein sequence ID" value="MFC4200671.1"/>
    <property type="molecule type" value="Genomic_DNA"/>
</dbReference>
<dbReference type="RefSeq" id="WP_217964092.1">
    <property type="nucleotide sequence ID" value="NZ_JAHTBN010000003.1"/>
</dbReference>
<protein>
    <submittedName>
        <fullName evidence="1">Uncharacterized protein</fullName>
    </submittedName>
</protein>
<organism evidence="1 2">
    <name type="scientific">Candidimonas humi</name>
    <dbReference type="NCBI Taxonomy" id="683355"/>
    <lineage>
        <taxon>Bacteria</taxon>
        <taxon>Pseudomonadati</taxon>
        <taxon>Pseudomonadota</taxon>
        <taxon>Betaproteobacteria</taxon>
        <taxon>Burkholderiales</taxon>
        <taxon>Alcaligenaceae</taxon>
        <taxon>Candidimonas</taxon>
    </lineage>
</organism>